<accession>A0A0A9BVD5</accession>
<name>A0A0A9BVD5_ARUDO</name>
<reference evidence="1" key="1">
    <citation type="submission" date="2014-09" db="EMBL/GenBank/DDBJ databases">
        <authorList>
            <person name="Magalhaes I.L.F."/>
            <person name="Oliveira U."/>
            <person name="Santos F.R."/>
            <person name="Vidigal T.H.D.A."/>
            <person name="Brescovit A.D."/>
            <person name="Santos A.J."/>
        </authorList>
    </citation>
    <scope>NUCLEOTIDE SEQUENCE</scope>
    <source>
        <tissue evidence="1">Shoot tissue taken approximately 20 cm above the soil surface</tissue>
    </source>
</reference>
<organism evidence="1">
    <name type="scientific">Arundo donax</name>
    <name type="common">Giant reed</name>
    <name type="synonym">Donax arundinaceus</name>
    <dbReference type="NCBI Taxonomy" id="35708"/>
    <lineage>
        <taxon>Eukaryota</taxon>
        <taxon>Viridiplantae</taxon>
        <taxon>Streptophyta</taxon>
        <taxon>Embryophyta</taxon>
        <taxon>Tracheophyta</taxon>
        <taxon>Spermatophyta</taxon>
        <taxon>Magnoliopsida</taxon>
        <taxon>Liliopsida</taxon>
        <taxon>Poales</taxon>
        <taxon>Poaceae</taxon>
        <taxon>PACMAD clade</taxon>
        <taxon>Arundinoideae</taxon>
        <taxon>Arundineae</taxon>
        <taxon>Arundo</taxon>
    </lineage>
</organism>
<sequence>MASYKYVCPEQI</sequence>
<proteinExistence type="predicted"/>
<dbReference type="EMBL" id="GBRH01234663">
    <property type="protein sequence ID" value="JAD63232.1"/>
    <property type="molecule type" value="Transcribed_RNA"/>
</dbReference>
<reference evidence="1" key="2">
    <citation type="journal article" date="2015" name="Data Brief">
        <title>Shoot transcriptome of the giant reed, Arundo donax.</title>
        <authorList>
            <person name="Barrero R.A."/>
            <person name="Guerrero F.D."/>
            <person name="Moolhuijzen P."/>
            <person name="Goolsby J.A."/>
            <person name="Tidwell J."/>
            <person name="Bellgard S.E."/>
            <person name="Bellgard M.I."/>
        </authorList>
    </citation>
    <scope>NUCLEOTIDE SEQUENCE</scope>
    <source>
        <tissue evidence="1">Shoot tissue taken approximately 20 cm above the soil surface</tissue>
    </source>
</reference>
<evidence type="ECO:0000313" key="1">
    <source>
        <dbReference type="EMBL" id="JAD63232.1"/>
    </source>
</evidence>
<protein>
    <submittedName>
        <fullName evidence="1">Uncharacterized protein</fullName>
    </submittedName>
</protein>